<dbReference type="PANTHER" id="PTHR48081">
    <property type="entry name" value="AB HYDROLASE SUPERFAMILY PROTEIN C4A8.06C"/>
    <property type="match status" value="1"/>
</dbReference>
<evidence type="ECO:0000259" key="2">
    <source>
        <dbReference type="Pfam" id="PF07859"/>
    </source>
</evidence>
<reference evidence="3" key="1">
    <citation type="submission" date="2021-07" db="EMBL/GenBank/DDBJ databases">
        <title>Elsinoe batatas strain:CRI-CJ2 Genome sequencing and assembly.</title>
        <authorList>
            <person name="Huang L."/>
        </authorList>
    </citation>
    <scope>NUCLEOTIDE SEQUENCE</scope>
    <source>
        <strain evidence="3">CRI-CJ2</strain>
    </source>
</reference>
<dbReference type="Pfam" id="PF07859">
    <property type="entry name" value="Abhydrolase_3"/>
    <property type="match status" value="1"/>
</dbReference>
<dbReference type="InterPro" id="IPR029058">
    <property type="entry name" value="AB_hydrolase_fold"/>
</dbReference>
<gene>
    <name evidence="3" type="ORF">KVT40_006059</name>
</gene>
<dbReference type="AlphaFoldDB" id="A0A8K0L4K0"/>
<evidence type="ECO:0000313" key="3">
    <source>
        <dbReference type="EMBL" id="KAG8625658.1"/>
    </source>
</evidence>
<proteinExistence type="predicted"/>
<dbReference type="GO" id="GO:0016787">
    <property type="term" value="F:hydrolase activity"/>
    <property type="evidence" value="ECO:0007669"/>
    <property type="project" value="UniProtKB-KW"/>
</dbReference>
<keyword evidence="1" id="KW-0378">Hydrolase</keyword>
<evidence type="ECO:0000256" key="1">
    <source>
        <dbReference type="ARBA" id="ARBA00022801"/>
    </source>
</evidence>
<dbReference type="PANTHER" id="PTHR48081:SF8">
    <property type="entry name" value="ALPHA_BETA HYDROLASE FOLD-3 DOMAIN-CONTAINING PROTEIN-RELATED"/>
    <property type="match status" value="1"/>
</dbReference>
<dbReference type="EMBL" id="JAESVG020000007">
    <property type="protein sequence ID" value="KAG8625658.1"/>
    <property type="molecule type" value="Genomic_DNA"/>
</dbReference>
<feature type="domain" description="Alpha/beta hydrolase fold-3" evidence="2">
    <location>
        <begin position="105"/>
        <end position="318"/>
    </location>
</feature>
<accession>A0A8K0L4K0</accession>
<name>A0A8K0L4K0_9PEZI</name>
<protein>
    <recommendedName>
        <fullName evidence="2">Alpha/beta hydrolase fold-3 domain-containing protein</fullName>
    </recommendedName>
</protein>
<evidence type="ECO:0000313" key="4">
    <source>
        <dbReference type="Proteomes" id="UP000809789"/>
    </source>
</evidence>
<keyword evidence="4" id="KW-1185">Reference proteome</keyword>
<comment type="caution">
    <text evidence="3">The sequence shown here is derived from an EMBL/GenBank/DDBJ whole genome shotgun (WGS) entry which is preliminary data.</text>
</comment>
<dbReference type="Proteomes" id="UP000809789">
    <property type="component" value="Unassembled WGS sequence"/>
</dbReference>
<dbReference type="InterPro" id="IPR050300">
    <property type="entry name" value="GDXG_lipolytic_enzyme"/>
</dbReference>
<organism evidence="3 4">
    <name type="scientific">Elsinoe batatas</name>
    <dbReference type="NCBI Taxonomy" id="2601811"/>
    <lineage>
        <taxon>Eukaryota</taxon>
        <taxon>Fungi</taxon>
        <taxon>Dikarya</taxon>
        <taxon>Ascomycota</taxon>
        <taxon>Pezizomycotina</taxon>
        <taxon>Dothideomycetes</taxon>
        <taxon>Dothideomycetidae</taxon>
        <taxon>Myriangiales</taxon>
        <taxon>Elsinoaceae</taxon>
        <taxon>Elsinoe</taxon>
    </lineage>
</organism>
<sequence length="363" mass="39345">MAATEHFPTPDSVAALSKDKHPSYQAIIDQAEKDAAEGKVPDLKDPKVLAFVRQMRKTGIDSTYGTSPAGVKESTKTIPMRDGYESELRIFQPEKPGADGSPLIVLIYGGGFVFGENRQLGSYARGLVKLYNAVTVCISYRLAPEHKFPTGVNDAWDSFLWLTQNYSSLSASPSKGFLVGGVSAGGNLSLVLAQNAIDQSITPPITGLWLCVPLAFPTKSHVPEAFQAFYLARAENANAAILGEKTIEAFHHHCGQDEKSKWYSPSNSSAPYDNFPPSYIEVDGCDPLRDDGIIVEKILRGKGIKTKLTAWPGLPHAHFALVPDQELKKSAARDTMRGFAWLLGKKEPADQEVDAVVVAPESG</sequence>
<dbReference type="OrthoDB" id="408631at2759"/>
<dbReference type="SUPFAM" id="SSF53474">
    <property type="entry name" value="alpha/beta-Hydrolases"/>
    <property type="match status" value="1"/>
</dbReference>
<dbReference type="Gene3D" id="3.40.50.1820">
    <property type="entry name" value="alpha/beta hydrolase"/>
    <property type="match status" value="1"/>
</dbReference>
<dbReference type="InterPro" id="IPR013094">
    <property type="entry name" value="AB_hydrolase_3"/>
</dbReference>